<feature type="region of interest" description="Disordered" evidence="1">
    <location>
        <begin position="165"/>
        <end position="195"/>
    </location>
</feature>
<reference evidence="3 4" key="1">
    <citation type="submission" date="2016-10" db="EMBL/GenBank/DDBJ databases">
        <title>Draft genome sequence of Coniochaeta ligniaria NRRL30616, a lignocellulolytic fungus for bioabatement of inhibitors in plant biomass hydrolysates.</title>
        <authorList>
            <consortium name="DOE Joint Genome Institute"/>
            <person name="Jimenez D.J."/>
            <person name="Hector R.E."/>
            <person name="Riley R."/>
            <person name="Sun H."/>
            <person name="Grigoriev I.V."/>
            <person name="Van Elsas J.D."/>
            <person name="Nichols N.N."/>
        </authorList>
    </citation>
    <scope>NUCLEOTIDE SEQUENCE [LARGE SCALE GENOMIC DNA]</scope>
    <source>
        <strain evidence="3 4">NRRL 30616</strain>
    </source>
</reference>
<protein>
    <submittedName>
        <fullName evidence="3">SAC3/GANP domain-containing protein</fullName>
    </submittedName>
</protein>
<feature type="domain" description="SAC3/GANP/THP3 conserved" evidence="2">
    <location>
        <begin position="279"/>
        <end position="487"/>
    </location>
</feature>
<dbReference type="GO" id="GO:0005634">
    <property type="term" value="C:nucleus"/>
    <property type="evidence" value="ECO:0007669"/>
    <property type="project" value="TreeGrafter"/>
</dbReference>
<dbReference type="FunFam" id="1.25.40.990:FF:000006">
    <property type="entry name" value="Putative SAC3/GANP domain protein"/>
    <property type="match status" value="1"/>
</dbReference>
<dbReference type="STRING" id="1408157.A0A1J7JRE6"/>
<evidence type="ECO:0000313" key="3">
    <source>
        <dbReference type="EMBL" id="OIW32552.1"/>
    </source>
</evidence>
<dbReference type="Gene3D" id="1.25.40.990">
    <property type="match status" value="1"/>
</dbReference>
<organism evidence="3 4">
    <name type="scientific">Coniochaeta ligniaria NRRL 30616</name>
    <dbReference type="NCBI Taxonomy" id="1408157"/>
    <lineage>
        <taxon>Eukaryota</taxon>
        <taxon>Fungi</taxon>
        <taxon>Dikarya</taxon>
        <taxon>Ascomycota</taxon>
        <taxon>Pezizomycotina</taxon>
        <taxon>Sordariomycetes</taxon>
        <taxon>Sordariomycetidae</taxon>
        <taxon>Coniochaetales</taxon>
        <taxon>Coniochaetaceae</taxon>
        <taxon>Coniochaeta</taxon>
    </lineage>
</organism>
<feature type="compositionally biased region" description="Pro residues" evidence="1">
    <location>
        <begin position="62"/>
        <end position="73"/>
    </location>
</feature>
<feature type="compositionally biased region" description="Basic and acidic residues" evidence="1">
    <location>
        <begin position="216"/>
        <end position="246"/>
    </location>
</feature>
<dbReference type="InParanoid" id="A0A1J7JRE6"/>
<keyword evidence="4" id="KW-1185">Reference proteome</keyword>
<dbReference type="Proteomes" id="UP000182658">
    <property type="component" value="Unassembled WGS sequence"/>
</dbReference>
<evidence type="ECO:0000259" key="2">
    <source>
        <dbReference type="Pfam" id="PF03399"/>
    </source>
</evidence>
<proteinExistence type="predicted"/>
<dbReference type="InterPro" id="IPR045107">
    <property type="entry name" value="SAC3/GANP/THP3"/>
</dbReference>
<feature type="region of interest" description="Disordered" evidence="1">
    <location>
        <begin position="59"/>
        <end position="81"/>
    </location>
</feature>
<dbReference type="InterPro" id="IPR005062">
    <property type="entry name" value="SAC3/GANP/THP3_conserved"/>
</dbReference>
<dbReference type="FunCoup" id="A0A1J7JRE6">
    <property type="interactions" value="34"/>
</dbReference>
<sequence length="533" mass="60364">MMPAWPSVPNQGTQPSPPAFTYHPGPAYTPVQVRQSFAAPYPTPPPSYSVSQVAYGHSQIPAPVPQPTYPPAAAPASEEPAKKKIDWPESVRFYVQRSFLPENLDQSVSRQDMEAKLKEIISHANETGIMHTINWDTMALPQQIIKHERTQALISQVQALTTDPTRGTAAATVPVNPSRKRKSGNMSEDMDNALPPWKISAESRGLLQDRITQPSPDKRQTMDEPLSKKDSKFQKQLEKRQKRFDGGYKSAYRSPSPPPSDGPVVGTCTTLEKRYLRLTAPPVASVVRPEHILKQTLQLLKKKWKQEQNYSYICDQFKSMRQDLTVQRIKNEFTVEVYEIHARIALEKGDLGEYNQCQTQLKALYQLGLKGSPVEFKAYRILYFIHTANRTALNDVLADLTTAEKKERPIKHALDVRSALALGNYHRFFQLYLDTPNMGGYLMDMFVDRERLAAFCNICKAYKPDVRLRFVTEELGFEGDQHAAQFIVDNVGQGVLEERNSDIMFLTAQADKSQLFEPLRAAAFRRIDIKGQI</sequence>
<dbReference type="PANTHER" id="PTHR12436:SF4">
    <property type="entry name" value="LEUKOCYTE RECEPTOR CLUSTER MEMBER 8"/>
    <property type="match status" value="1"/>
</dbReference>
<feature type="region of interest" description="Disordered" evidence="1">
    <location>
        <begin position="1"/>
        <end position="27"/>
    </location>
</feature>
<accession>A0A1J7JRE6</accession>
<dbReference type="PANTHER" id="PTHR12436">
    <property type="entry name" value="80 KDA MCM3-ASSOCIATED PROTEIN"/>
    <property type="match status" value="1"/>
</dbReference>
<dbReference type="EMBL" id="KV875095">
    <property type="protein sequence ID" value="OIW32552.1"/>
    <property type="molecule type" value="Genomic_DNA"/>
</dbReference>
<evidence type="ECO:0000313" key="4">
    <source>
        <dbReference type="Proteomes" id="UP000182658"/>
    </source>
</evidence>
<dbReference type="Pfam" id="PF03399">
    <property type="entry name" value="SAC3_GANP"/>
    <property type="match status" value="1"/>
</dbReference>
<evidence type="ECO:0000256" key="1">
    <source>
        <dbReference type="SAM" id="MobiDB-lite"/>
    </source>
</evidence>
<gene>
    <name evidence="3" type="ORF">CONLIGDRAFT_274083</name>
</gene>
<feature type="region of interest" description="Disordered" evidence="1">
    <location>
        <begin position="208"/>
        <end position="264"/>
    </location>
</feature>
<dbReference type="OrthoDB" id="199574at2759"/>
<dbReference type="AlphaFoldDB" id="A0A1J7JRE6"/>
<name>A0A1J7JRE6_9PEZI</name>